<evidence type="ECO:0000256" key="5">
    <source>
        <dbReference type="ARBA" id="ARBA00022970"/>
    </source>
</evidence>
<evidence type="ECO:0000256" key="8">
    <source>
        <dbReference type="ARBA" id="ARBA00037998"/>
    </source>
</evidence>
<keyword evidence="6 9" id="KW-1133">Transmembrane helix</keyword>
<keyword evidence="2" id="KW-0813">Transport</keyword>
<feature type="transmembrane region" description="Helical" evidence="9">
    <location>
        <begin position="80"/>
        <end position="105"/>
    </location>
</feature>
<name>A0A964T2C5_9HYPH</name>
<comment type="caution">
    <text evidence="10">The sequence shown here is derived from an EMBL/GenBank/DDBJ whole genome shotgun (WGS) entry which is preliminary data.</text>
</comment>
<dbReference type="InterPro" id="IPR002229">
    <property type="entry name" value="RhesusRHD"/>
</dbReference>
<protein>
    <submittedName>
        <fullName evidence="10">Branched-chain amino acid ABC transporter permease</fullName>
    </submittedName>
</protein>
<feature type="transmembrane region" description="Helical" evidence="9">
    <location>
        <begin position="45"/>
        <end position="68"/>
    </location>
</feature>
<dbReference type="AlphaFoldDB" id="A0A964T2C5"/>
<evidence type="ECO:0000256" key="6">
    <source>
        <dbReference type="ARBA" id="ARBA00022989"/>
    </source>
</evidence>
<evidence type="ECO:0000313" key="11">
    <source>
        <dbReference type="Proteomes" id="UP000773614"/>
    </source>
</evidence>
<evidence type="ECO:0000313" key="10">
    <source>
        <dbReference type="EMBL" id="MYZ47128.1"/>
    </source>
</evidence>
<evidence type="ECO:0000256" key="7">
    <source>
        <dbReference type="ARBA" id="ARBA00023136"/>
    </source>
</evidence>
<organism evidence="10 11">
    <name type="scientific">Propylenella binzhouense</name>
    <dbReference type="NCBI Taxonomy" id="2555902"/>
    <lineage>
        <taxon>Bacteria</taxon>
        <taxon>Pseudomonadati</taxon>
        <taxon>Pseudomonadota</taxon>
        <taxon>Alphaproteobacteria</taxon>
        <taxon>Hyphomicrobiales</taxon>
        <taxon>Propylenellaceae</taxon>
        <taxon>Propylenella</taxon>
    </lineage>
</organism>
<evidence type="ECO:0000256" key="4">
    <source>
        <dbReference type="ARBA" id="ARBA00022692"/>
    </source>
</evidence>
<keyword evidence="3" id="KW-1003">Cell membrane</keyword>
<dbReference type="EMBL" id="SPKJ01000010">
    <property type="protein sequence ID" value="MYZ47128.1"/>
    <property type="molecule type" value="Genomic_DNA"/>
</dbReference>
<accession>A0A964T2C5</accession>
<comment type="subcellular location">
    <subcellularLocation>
        <location evidence="1">Cell membrane</location>
        <topology evidence="1">Multi-pass membrane protein</topology>
    </subcellularLocation>
</comment>
<keyword evidence="7 9" id="KW-0472">Membrane</keyword>
<dbReference type="PANTHER" id="PTHR11795:SF442">
    <property type="entry name" value="ABC TRANSPORTER ATP-BINDING PROTEIN"/>
    <property type="match status" value="1"/>
</dbReference>
<dbReference type="PRINTS" id="PR00342">
    <property type="entry name" value="RHESUSRHD"/>
</dbReference>
<dbReference type="InterPro" id="IPR001851">
    <property type="entry name" value="ABC_transp_permease"/>
</dbReference>
<dbReference type="CDD" id="cd06582">
    <property type="entry name" value="TM_PBP1_LivH_like"/>
    <property type="match status" value="1"/>
</dbReference>
<gene>
    <name evidence="10" type="ORF">E4O86_05310</name>
</gene>
<evidence type="ECO:0000256" key="9">
    <source>
        <dbReference type="SAM" id="Phobius"/>
    </source>
</evidence>
<dbReference type="GO" id="GO:0005886">
    <property type="term" value="C:plasma membrane"/>
    <property type="evidence" value="ECO:0007669"/>
    <property type="project" value="UniProtKB-SubCell"/>
</dbReference>
<dbReference type="GO" id="GO:0006865">
    <property type="term" value="P:amino acid transport"/>
    <property type="evidence" value="ECO:0007669"/>
    <property type="project" value="UniProtKB-KW"/>
</dbReference>
<feature type="transmembrane region" description="Helical" evidence="9">
    <location>
        <begin position="125"/>
        <end position="147"/>
    </location>
</feature>
<dbReference type="Proteomes" id="UP000773614">
    <property type="component" value="Unassembled WGS sequence"/>
</dbReference>
<evidence type="ECO:0000256" key="2">
    <source>
        <dbReference type="ARBA" id="ARBA00022448"/>
    </source>
</evidence>
<keyword evidence="4 9" id="KW-0812">Transmembrane</keyword>
<keyword evidence="5" id="KW-0029">Amino-acid transport</keyword>
<evidence type="ECO:0000256" key="3">
    <source>
        <dbReference type="ARBA" id="ARBA00022475"/>
    </source>
</evidence>
<dbReference type="GO" id="GO:0022857">
    <property type="term" value="F:transmembrane transporter activity"/>
    <property type="evidence" value="ECO:0007669"/>
    <property type="project" value="InterPro"/>
</dbReference>
<sequence>MLAFLLALGLTLIFGMMDYLNLAHGAFYTIGAYAGFSVARFSGSFWLALAVAFLVPALLGALFQYFMLKPLVRGGRSTHLDIALFTLGLSFAVIGVVEMVYGAGYDTIATPGYLSGSVSVFGVGYPTYRLFIIALGVAVGAGVWLVMDRSTIGATVRAAVDDHDMTVGMGVNVDRLFALVFGFGAGLAGLAGAVAAPVLSVYSHMGMDILILTLIVVIAGGLGSIMGSFVAALAIGLINTFAQAYLPGLESFAMYIFLALILAFNPGGFFRVARSAG</sequence>
<evidence type="ECO:0000256" key="1">
    <source>
        <dbReference type="ARBA" id="ARBA00004651"/>
    </source>
</evidence>
<reference evidence="10" key="1">
    <citation type="submission" date="2019-03" db="EMBL/GenBank/DDBJ databases">
        <title>Afifella sp. nov., isolated from activated sludge.</title>
        <authorList>
            <person name="Li Q."/>
            <person name="Liu Y."/>
        </authorList>
    </citation>
    <scope>NUCLEOTIDE SEQUENCE</scope>
    <source>
        <strain evidence="10">L72</strain>
    </source>
</reference>
<dbReference type="InterPro" id="IPR052157">
    <property type="entry name" value="BCAA_transport_permease"/>
</dbReference>
<comment type="similarity">
    <text evidence="8">Belongs to the binding-protein-dependent transport system permease family. LivHM subfamily.</text>
</comment>
<dbReference type="PANTHER" id="PTHR11795">
    <property type="entry name" value="BRANCHED-CHAIN AMINO ACID TRANSPORT SYSTEM PERMEASE PROTEIN LIVH"/>
    <property type="match status" value="1"/>
</dbReference>
<feature type="transmembrane region" description="Helical" evidence="9">
    <location>
        <begin position="252"/>
        <end position="273"/>
    </location>
</feature>
<dbReference type="OrthoDB" id="9807115at2"/>
<dbReference type="Pfam" id="PF02653">
    <property type="entry name" value="BPD_transp_2"/>
    <property type="match status" value="1"/>
</dbReference>
<keyword evidence="11" id="KW-1185">Reference proteome</keyword>
<feature type="transmembrane region" description="Helical" evidence="9">
    <location>
        <begin position="176"/>
        <end position="196"/>
    </location>
</feature>
<proteinExistence type="inferred from homology"/>